<evidence type="ECO:0000259" key="1">
    <source>
        <dbReference type="Pfam" id="PF12146"/>
    </source>
</evidence>
<proteinExistence type="predicted"/>
<keyword evidence="3" id="KW-1185">Reference proteome</keyword>
<gene>
    <name evidence="2" type="ORF">GCM10011594_39610</name>
</gene>
<sequence>MTLAPVDRGRVEEVVAPLSAPPPTADSRPPRPAVPLDLLSLDGVRLRGVHHPGVAGGAAVVVAHGFTNATAKPSTRAVVDRMARHAAVYAVDFRGHGRSGGRASVGRDEWHDLDAAVERARTDGYRTVSVVGFSMGAAVALRHAVLGRRPADAVVSVSSPSRWFIRDSVPMRRVHWLLEHPSGRLVGRALGVRLATPWPEIPTTPLEAVAGVAPRPLLLVHGTADHYFGPQHAAALHAAAGHGNLWIEAGMTHAESGTTPELVDRIAGWLAARTTA</sequence>
<dbReference type="SUPFAM" id="SSF53474">
    <property type="entry name" value="alpha/beta-Hydrolases"/>
    <property type="match status" value="1"/>
</dbReference>
<dbReference type="Gene3D" id="3.40.50.1820">
    <property type="entry name" value="alpha/beta hydrolase"/>
    <property type="match status" value="1"/>
</dbReference>
<protein>
    <submittedName>
        <fullName evidence="2">Alpha/beta hydrolase</fullName>
    </submittedName>
</protein>
<reference evidence="2" key="2">
    <citation type="submission" date="2020-09" db="EMBL/GenBank/DDBJ databases">
        <authorList>
            <person name="Sun Q."/>
            <person name="Zhou Y."/>
        </authorList>
    </citation>
    <scope>NUCLEOTIDE SEQUENCE</scope>
    <source>
        <strain evidence="2">CGMCC 4.7308</strain>
    </source>
</reference>
<dbReference type="Proteomes" id="UP000655208">
    <property type="component" value="Unassembled WGS sequence"/>
</dbReference>
<dbReference type="InterPro" id="IPR051044">
    <property type="entry name" value="MAG_DAG_Lipase"/>
</dbReference>
<dbReference type="EMBL" id="BMNA01000014">
    <property type="protein sequence ID" value="GGM15637.1"/>
    <property type="molecule type" value="Genomic_DNA"/>
</dbReference>
<dbReference type="InterPro" id="IPR029058">
    <property type="entry name" value="AB_hydrolase_fold"/>
</dbReference>
<dbReference type="InterPro" id="IPR022742">
    <property type="entry name" value="Hydrolase_4"/>
</dbReference>
<reference evidence="2" key="1">
    <citation type="journal article" date="2014" name="Int. J. Syst. Evol. Microbiol.">
        <title>Complete genome sequence of Corynebacterium casei LMG S-19264T (=DSM 44701T), isolated from a smear-ripened cheese.</title>
        <authorList>
            <consortium name="US DOE Joint Genome Institute (JGI-PGF)"/>
            <person name="Walter F."/>
            <person name="Albersmeier A."/>
            <person name="Kalinowski J."/>
            <person name="Ruckert C."/>
        </authorList>
    </citation>
    <scope>NUCLEOTIDE SEQUENCE</scope>
    <source>
        <strain evidence="2">CGMCC 4.7308</strain>
    </source>
</reference>
<accession>A0A917TA80</accession>
<keyword evidence="2" id="KW-0378">Hydrolase</keyword>
<feature type="domain" description="Serine aminopeptidase S33" evidence="1">
    <location>
        <begin position="58"/>
        <end position="164"/>
    </location>
</feature>
<organism evidence="2 3">
    <name type="scientific">Nakamurella endophytica</name>
    <dbReference type="NCBI Taxonomy" id="1748367"/>
    <lineage>
        <taxon>Bacteria</taxon>
        <taxon>Bacillati</taxon>
        <taxon>Actinomycetota</taxon>
        <taxon>Actinomycetes</taxon>
        <taxon>Nakamurellales</taxon>
        <taxon>Nakamurellaceae</taxon>
        <taxon>Nakamurella</taxon>
    </lineage>
</organism>
<dbReference type="PANTHER" id="PTHR11614">
    <property type="entry name" value="PHOSPHOLIPASE-RELATED"/>
    <property type="match status" value="1"/>
</dbReference>
<evidence type="ECO:0000313" key="3">
    <source>
        <dbReference type="Proteomes" id="UP000655208"/>
    </source>
</evidence>
<evidence type="ECO:0000313" key="2">
    <source>
        <dbReference type="EMBL" id="GGM15637.1"/>
    </source>
</evidence>
<dbReference type="Pfam" id="PF12146">
    <property type="entry name" value="Hydrolase_4"/>
    <property type="match status" value="1"/>
</dbReference>
<dbReference type="GO" id="GO:0016787">
    <property type="term" value="F:hydrolase activity"/>
    <property type="evidence" value="ECO:0007669"/>
    <property type="project" value="UniProtKB-KW"/>
</dbReference>
<comment type="caution">
    <text evidence="2">The sequence shown here is derived from an EMBL/GenBank/DDBJ whole genome shotgun (WGS) entry which is preliminary data.</text>
</comment>
<dbReference type="AlphaFoldDB" id="A0A917TA80"/>
<name>A0A917TA80_9ACTN</name>